<dbReference type="InterPro" id="IPR013164">
    <property type="entry name" value="Cadherin_N"/>
</dbReference>
<dbReference type="KEGG" id="shx:MS3_00005157"/>
<evidence type="ECO:0000256" key="5">
    <source>
        <dbReference type="ARBA" id="ARBA00022889"/>
    </source>
</evidence>
<dbReference type="GO" id="GO:0005886">
    <property type="term" value="C:plasma membrane"/>
    <property type="evidence" value="ECO:0007669"/>
    <property type="project" value="InterPro"/>
</dbReference>
<dbReference type="PROSITE" id="PS00232">
    <property type="entry name" value="CADHERIN_1"/>
    <property type="match status" value="2"/>
</dbReference>
<evidence type="ECO:0000313" key="9">
    <source>
        <dbReference type="EMBL" id="KGB32343.1"/>
    </source>
</evidence>
<proteinExistence type="predicted"/>
<protein>
    <submittedName>
        <fullName evidence="9">Protocadherin alpha-13</fullName>
    </submittedName>
</protein>
<dbReference type="GO" id="GO:0005509">
    <property type="term" value="F:calcium ion binding"/>
    <property type="evidence" value="ECO:0007669"/>
    <property type="project" value="UniProtKB-UniRule"/>
</dbReference>
<evidence type="ECO:0000256" key="6">
    <source>
        <dbReference type="ARBA" id="ARBA00022989"/>
    </source>
</evidence>
<comment type="subcellular location">
    <subcellularLocation>
        <location evidence="1">Membrane</location>
        <topology evidence="1">Single-pass membrane protein</topology>
    </subcellularLocation>
</comment>
<evidence type="ECO:0000256" key="2">
    <source>
        <dbReference type="ARBA" id="ARBA00022692"/>
    </source>
</evidence>
<gene>
    <name evidence="9" type="ORF">MS3_00467</name>
</gene>
<dbReference type="CDD" id="cd11304">
    <property type="entry name" value="Cadherin_repeat"/>
    <property type="match status" value="7"/>
</dbReference>
<dbReference type="SUPFAM" id="SSF49313">
    <property type="entry name" value="Cadherin-like"/>
    <property type="match status" value="6"/>
</dbReference>
<dbReference type="PANTHER" id="PTHR24028">
    <property type="entry name" value="CADHERIN-87A"/>
    <property type="match status" value="1"/>
</dbReference>
<dbReference type="SMART" id="SM00112">
    <property type="entry name" value="CA"/>
    <property type="match status" value="6"/>
</dbReference>
<keyword evidence="3" id="KW-0677">Repeat</keyword>
<dbReference type="InterPro" id="IPR020894">
    <property type="entry name" value="Cadherin_CS"/>
</dbReference>
<evidence type="ECO:0000256" key="4">
    <source>
        <dbReference type="ARBA" id="ARBA00022837"/>
    </source>
</evidence>
<dbReference type="Pfam" id="PF00028">
    <property type="entry name" value="Cadherin"/>
    <property type="match status" value="2"/>
</dbReference>
<evidence type="ECO:0000256" key="3">
    <source>
        <dbReference type="ARBA" id="ARBA00022737"/>
    </source>
</evidence>
<dbReference type="PROSITE" id="PS50268">
    <property type="entry name" value="CADHERIN_2"/>
    <property type="match status" value="7"/>
</dbReference>
<dbReference type="InterPro" id="IPR050174">
    <property type="entry name" value="Protocadherin/Cadherin-CA"/>
</dbReference>
<evidence type="ECO:0000256" key="8">
    <source>
        <dbReference type="ARBA" id="ARBA00023180"/>
    </source>
</evidence>
<reference evidence="9" key="1">
    <citation type="journal article" date="2012" name="Nat. Genet.">
        <title>Whole-genome sequence of Schistosoma haematobium.</title>
        <authorList>
            <person name="Young N.D."/>
            <person name="Jex A.R."/>
            <person name="Li B."/>
            <person name="Liu S."/>
            <person name="Yang L."/>
            <person name="Xiong Z."/>
            <person name="Li Y."/>
            <person name="Cantacessi C."/>
            <person name="Hall R.S."/>
            <person name="Xu X."/>
            <person name="Chen F."/>
            <person name="Wu X."/>
            <person name="Zerlotini A."/>
            <person name="Oliveira G."/>
            <person name="Hofmann A."/>
            <person name="Zhang G."/>
            <person name="Fang X."/>
            <person name="Kang Y."/>
            <person name="Campbell B.E."/>
            <person name="Loukas A."/>
            <person name="Ranganathan S."/>
            <person name="Rollinson D."/>
            <person name="Rinaldi G."/>
            <person name="Brindley P.J."/>
            <person name="Yang H."/>
            <person name="Wang J."/>
            <person name="Wang J."/>
            <person name="Gasser R.B."/>
        </authorList>
    </citation>
    <scope>NUCLEOTIDE SEQUENCE [LARGE SCALE GENOMIC DNA]</scope>
</reference>
<keyword evidence="6" id="KW-1133">Transmembrane helix</keyword>
<keyword evidence="8" id="KW-0325">Glycoprotein</keyword>
<evidence type="ECO:0000256" key="7">
    <source>
        <dbReference type="ARBA" id="ARBA00023136"/>
    </source>
</evidence>
<dbReference type="Pfam" id="PF08266">
    <property type="entry name" value="Cadherin_2"/>
    <property type="match status" value="1"/>
</dbReference>
<keyword evidence="2" id="KW-0812">Transmembrane</keyword>
<dbReference type="PANTHER" id="PTHR24028:SF146">
    <property type="entry name" value="CADHERIN 96CB, ISOFORM D-RELATED"/>
    <property type="match status" value="1"/>
</dbReference>
<dbReference type="RefSeq" id="XP_012792112.2">
    <property type="nucleotide sequence ID" value="XM_012936658.2"/>
</dbReference>
<organism evidence="9">
    <name type="scientific">Schistosoma haematobium</name>
    <name type="common">Blood fluke</name>
    <dbReference type="NCBI Taxonomy" id="6185"/>
    <lineage>
        <taxon>Eukaryota</taxon>
        <taxon>Metazoa</taxon>
        <taxon>Spiralia</taxon>
        <taxon>Lophotrochozoa</taxon>
        <taxon>Platyhelminthes</taxon>
        <taxon>Trematoda</taxon>
        <taxon>Digenea</taxon>
        <taxon>Strigeidida</taxon>
        <taxon>Schistosomatoidea</taxon>
        <taxon>Schistosomatidae</taxon>
        <taxon>Schistosoma</taxon>
    </lineage>
</organism>
<keyword evidence="4" id="KW-0106">Calcium</keyword>
<accession>A0A095BU28</accession>
<dbReference type="FunFam" id="2.60.40.60:FF:000015">
    <property type="entry name" value="FAT atypical cadherin 1"/>
    <property type="match status" value="1"/>
</dbReference>
<dbReference type="InterPro" id="IPR002126">
    <property type="entry name" value="Cadherin-like_dom"/>
</dbReference>
<dbReference type="GO" id="GO:0007156">
    <property type="term" value="P:homophilic cell adhesion via plasma membrane adhesion molecules"/>
    <property type="evidence" value="ECO:0007669"/>
    <property type="project" value="InterPro"/>
</dbReference>
<dbReference type="AlphaFoldDB" id="A0A095BU28"/>
<evidence type="ECO:0000256" key="1">
    <source>
        <dbReference type="ARBA" id="ARBA00004167"/>
    </source>
</evidence>
<dbReference type="InterPro" id="IPR015919">
    <property type="entry name" value="Cadherin-like_sf"/>
</dbReference>
<dbReference type="PRINTS" id="PR00205">
    <property type="entry name" value="CADHERIN"/>
</dbReference>
<name>A0A095BU28_SCHHA</name>
<dbReference type="Gene3D" id="2.60.40.60">
    <property type="entry name" value="Cadherins"/>
    <property type="match status" value="7"/>
</dbReference>
<dbReference type="EMBL" id="KL250500">
    <property type="protein sequence ID" value="KGB32343.1"/>
    <property type="molecule type" value="Genomic_DNA"/>
</dbReference>
<keyword evidence="5" id="KW-0130">Cell adhesion</keyword>
<keyword evidence="7" id="KW-0472">Membrane</keyword>
<sequence>MLIINFTPLYSVSEKCERRSNQYKKIILLQTSDISSSVKTQTLRQRMTNLPYILISLFVHIKPAYLLLTAQFTILEELPIKTIIGNLASKLPATLQLDKQQLRFRIITSEYSRYFSVNVTTGLIQINQRLDHENICPKTLFHTNSNIHDAVTNFDSLCQITLNVNILRVMNSGVDIVEVIHLIITIKDIDDNVCEFLPANKQEIYVMEGLLDQRNMIKVPINQLVDLDLGPGNGIHRSSIKLKLDEKSNVSLNEIFDLMITNTSSKVSPYALSLLIKQSLDYESIQEFSMTIVASSSTEKPKSTITNGDFIDYPEDLNAEKNKCFLNVIVHVIDVNDHPPTFLQKNVHLSILENTETNKPIYTPEARDLDAGPIHSQLIFELSFRNSPYITSHFDINPQNGSLFLKQPLDYKERPKLNVLITVRNPKTEEIDNKTVNNNLTHEVFDRHYYYKSLVSNMDTSMIDNLLYDTMELFIQVIDVNNHKPVISAYTPNGSHELIIQEHLPASIFPVDFALVSVTDDDSGRNGQAKCELDRNSSDFFKLTLIGYESSGDKLVADNYERDQLSDLQTNDLIIYKMSAVVSFDREKNATVYATIRCTDLGSNPLTTEYVAQIHIADINDNEPRFPQTNEYIKVMEDSDPLRAEINYYVMQVSATDADSGKNAEITYYIAEESVQNVIQINETNGIIQTTGQLDREINASLSFTVIAKDLGEMSKSSSVYIHITVQDYNDEYPEFDKKIYEFSINENPVQGYYIDTIIVTDKDIDMNSQLTFYLTYEKDDNINYLNNDYSYYSNYNELRFSSLKKIIPFKITSKRLNNQHKYELNLFTNGKIDREELIRLNQRKLKTIDNEYMNIENNDRNYNNNNNNNNNNTYNELSRYKLMLTAEDSGIPKRISTVLIYIDVIDVNDEAPIFINPIQDDIIYTISVTEMPGYQILKFKANDPDEGLNSEIKYSLIESIQENPDTGNGSSSTCKNLNRKSMMDQNQSCNLLEYLYLNQTTGSLFLSKQLPNHLSNVTCRLCVVASDMGISSLHSTRYFCLHLMDNIESSQLEWISSQTNNNKYSLIYIYTITGAIGISLILSIVFLCIACTVWKYPKLKLKSNIIKETMSSNDNQISKIHCVAEKLTNKEKYNTIICTENEWANMGFNHITTNQSLYFDRNDYNQYPVENQYPRNSLHEIVFESLQTNDNYYNNNPSKKLPNEQNIYLNPNYTLTYSSLPQE</sequence>